<dbReference type="Proteomes" id="UP000664417">
    <property type="component" value="Unassembled WGS sequence"/>
</dbReference>
<name>A0A8J7QS11_9BACT</name>
<gene>
    <name evidence="1" type="ORF">J3U88_32345</name>
</gene>
<accession>A0A8J7QS11</accession>
<evidence type="ECO:0000313" key="1">
    <source>
        <dbReference type="EMBL" id="MBO1323200.1"/>
    </source>
</evidence>
<dbReference type="EMBL" id="JAFREP010000052">
    <property type="protein sequence ID" value="MBO1323200.1"/>
    <property type="molecule type" value="Genomic_DNA"/>
</dbReference>
<dbReference type="RefSeq" id="WP_207863211.1">
    <property type="nucleotide sequence ID" value="NZ_JAFREP010000052.1"/>
</dbReference>
<proteinExistence type="predicted"/>
<protein>
    <submittedName>
        <fullName evidence="1">Uncharacterized protein</fullName>
    </submittedName>
</protein>
<sequence>MKEKKQNNNSKTFRKGPPIDKDVISWLDKNAHNKTIRLPVEIHISLLSIKNAFLIGPNFKTQITLDTGKMSIDLPFHLKSITKDNPCRVWLEGTWGHTLIHEDNNDTPTFSVQKVIKPTEENEYAVLISK</sequence>
<evidence type="ECO:0000313" key="2">
    <source>
        <dbReference type="Proteomes" id="UP000664417"/>
    </source>
</evidence>
<comment type="caution">
    <text evidence="1">The sequence shown here is derived from an EMBL/GenBank/DDBJ whole genome shotgun (WGS) entry which is preliminary data.</text>
</comment>
<keyword evidence="2" id="KW-1185">Reference proteome</keyword>
<dbReference type="AlphaFoldDB" id="A0A8J7QS11"/>
<organism evidence="1 2">
    <name type="scientific">Acanthopleuribacter pedis</name>
    <dbReference type="NCBI Taxonomy" id="442870"/>
    <lineage>
        <taxon>Bacteria</taxon>
        <taxon>Pseudomonadati</taxon>
        <taxon>Acidobacteriota</taxon>
        <taxon>Holophagae</taxon>
        <taxon>Acanthopleuribacterales</taxon>
        <taxon>Acanthopleuribacteraceae</taxon>
        <taxon>Acanthopleuribacter</taxon>
    </lineage>
</organism>
<reference evidence="1" key="1">
    <citation type="submission" date="2021-03" db="EMBL/GenBank/DDBJ databases">
        <authorList>
            <person name="Wang G."/>
        </authorList>
    </citation>
    <scope>NUCLEOTIDE SEQUENCE</scope>
    <source>
        <strain evidence="1">KCTC 12899</strain>
    </source>
</reference>